<evidence type="ECO:0000313" key="9">
    <source>
        <dbReference type="EMBL" id="KAG4422121.1"/>
    </source>
</evidence>
<reference evidence="9" key="1">
    <citation type="submission" date="2021-02" db="EMBL/GenBank/DDBJ databases">
        <title>Genome sequence Cadophora malorum strain M34.</title>
        <authorList>
            <person name="Stefanovic E."/>
            <person name="Vu D."/>
            <person name="Scully C."/>
            <person name="Dijksterhuis J."/>
            <person name="Roader J."/>
            <person name="Houbraken J."/>
        </authorList>
    </citation>
    <scope>NUCLEOTIDE SEQUENCE</scope>
    <source>
        <strain evidence="9">M34</strain>
    </source>
</reference>
<organism evidence="9 10">
    <name type="scientific">Cadophora malorum</name>
    <dbReference type="NCBI Taxonomy" id="108018"/>
    <lineage>
        <taxon>Eukaryota</taxon>
        <taxon>Fungi</taxon>
        <taxon>Dikarya</taxon>
        <taxon>Ascomycota</taxon>
        <taxon>Pezizomycotina</taxon>
        <taxon>Leotiomycetes</taxon>
        <taxon>Helotiales</taxon>
        <taxon>Ploettnerulaceae</taxon>
        <taxon>Cadophora</taxon>
    </lineage>
</organism>
<dbReference type="PANTHER" id="PTHR33577:SF19">
    <property type="entry name" value="HEME HALOPEROXIDASE FAMILY PROFILE DOMAIN-CONTAINING PROTEIN-RELATED"/>
    <property type="match status" value="1"/>
</dbReference>
<keyword evidence="10" id="KW-1185">Reference proteome</keyword>
<keyword evidence="5" id="KW-0560">Oxidoreductase</keyword>
<dbReference type="EMBL" id="JAFJYH010000054">
    <property type="protein sequence ID" value="KAG4422121.1"/>
    <property type="molecule type" value="Genomic_DNA"/>
</dbReference>
<dbReference type="SUPFAM" id="SSF47571">
    <property type="entry name" value="Cloroperoxidase"/>
    <property type="match status" value="1"/>
</dbReference>
<evidence type="ECO:0000313" key="10">
    <source>
        <dbReference type="Proteomes" id="UP000664132"/>
    </source>
</evidence>
<dbReference type="GO" id="GO:0046872">
    <property type="term" value="F:metal ion binding"/>
    <property type="evidence" value="ECO:0007669"/>
    <property type="project" value="UniProtKB-KW"/>
</dbReference>
<dbReference type="Pfam" id="PF01328">
    <property type="entry name" value="Peroxidase_2"/>
    <property type="match status" value="1"/>
</dbReference>
<dbReference type="OrthoDB" id="407298at2759"/>
<comment type="similarity">
    <text evidence="7">Belongs to the chloroperoxidase family.</text>
</comment>
<feature type="domain" description="Heme haloperoxidase family profile" evidence="8">
    <location>
        <begin position="18"/>
        <end position="226"/>
    </location>
</feature>
<keyword evidence="3" id="KW-0349">Heme</keyword>
<comment type="caution">
    <text evidence="9">The sequence shown here is derived from an EMBL/GenBank/DDBJ whole genome shotgun (WGS) entry which is preliminary data.</text>
</comment>
<sequence length="234" mass="25035">MKFLTLVAIFGTTGICCINYTWVAPTATDRRSPCPMVNSLANHGFLPRDGMNISLADLIVAFNESLNLAPAATTLVGQKALLASTTGSNATFNLDDINTHGIIEHDGSLSRNDIFFGDNHSFNSSIWDSVAASFTNATISLSTANSARATRLAAAAAVNPEFNMTASDAQFSGIETALYMTVFADPGITSEARTEWVGVLFTEERLPYEEGWTKSEEQLTAARILALAAQVLTN</sequence>
<evidence type="ECO:0000259" key="8">
    <source>
        <dbReference type="PROSITE" id="PS51405"/>
    </source>
</evidence>
<dbReference type="AlphaFoldDB" id="A0A8H8BRJ9"/>
<evidence type="ECO:0000256" key="1">
    <source>
        <dbReference type="ARBA" id="ARBA00001970"/>
    </source>
</evidence>
<keyword evidence="4" id="KW-0479">Metal-binding</keyword>
<accession>A0A8H8BRJ9</accession>
<name>A0A8H8BRJ9_9HELO</name>
<dbReference type="InterPro" id="IPR000028">
    <property type="entry name" value="Chloroperoxidase"/>
</dbReference>
<dbReference type="Gene3D" id="1.10.489.10">
    <property type="entry name" value="Chloroperoxidase-like"/>
    <property type="match status" value="1"/>
</dbReference>
<evidence type="ECO:0000256" key="5">
    <source>
        <dbReference type="ARBA" id="ARBA00023002"/>
    </source>
</evidence>
<dbReference type="PANTHER" id="PTHR33577">
    <property type="entry name" value="STERIGMATOCYSTIN BIOSYNTHESIS PEROXIDASE STCC-RELATED"/>
    <property type="match status" value="1"/>
</dbReference>
<dbReference type="GO" id="GO:0004601">
    <property type="term" value="F:peroxidase activity"/>
    <property type="evidence" value="ECO:0007669"/>
    <property type="project" value="UniProtKB-KW"/>
</dbReference>
<proteinExistence type="inferred from homology"/>
<protein>
    <recommendedName>
        <fullName evidence="8">Heme haloperoxidase family profile domain-containing protein</fullName>
    </recommendedName>
</protein>
<dbReference type="Proteomes" id="UP000664132">
    <property type="component" value="Unassembled WGS sequence"/>
</dbReference>
<dbReference type="InterPro" id="IPR036851">
    <property type="entry name" value="Chloroperoxidase-like_sf"/>
</dbReference>
<evidence type="ECO:0000256" key="4">
    <source>
        <dbReference type="ARBA" id="ARBA00022723"/>
    </source>
</evidence>
<evidence type="ECO:0000256" key="7">
    <source>
        <dbReference type="ARBA" id="ARBA00025795"/>
    </source>
</evidence>
<dbReference type="PROSITE" id="PS51405">
    <property type="entry name" value="HEME_HALOPEROXIDASE"/>
    <property type="match status" value="1"/>
</dbReference>
<evidence type="ECO:0000256" key="6">
    <source>
        <dbReference type="ARBA" id="ARBA00023004"/>
    </source>
</evidence>
<keyword evidence="2" id="KW-0575">Peroxidase</keyword>
<gene>
    <name evidence="9" type="ORF">IFR04_004748</name>
</gene>
<evidence type="ECO:0000256" key="3">
    <source>
        <dbReference type="ARBA" id="ARBA00022617"/>
    </source>
</evidence>
<evidence type="ECO:0000256" key="2">
    <source>
        <dbReference type="ARBA" id="ARBA00022559"/>
    </source>
</evidence>
<keyword evidence="6" id="KW-0408">Iron</keyword>
<comment type="cofactor">
    <cofactor evidence="1">
        <name>heme b</name>
        <dbReference type="ChEBI" id="CHEBI:60344"/>
    </cofactor>
</comment>